<name>A0A9N8S183_9BURK</name>
<sequence length="455" mass="49928">MTLEATSIDTLVVGAGQAGVAMSEHLSKLGVPHLVLERARIAERWRTGRWDSLVANGPAWHDRFPNLEFADFDPDGFASKEQVADYFVAYAKKFEAPIHTGVEVRKVVRNAGQQGFTVETSEGTIKADRVVVATGPFQRAVIPPIAPQDSRLTQIHSADYRNPAQLAEGGVLVVGAGSSGVQIADELQRAGKRVYLSVGAHDRPPRAYRGRDFCWWLGVLGEWDAEVMKPGREHVTIAVSGSRGGHTVDFRRLAHQGITLVGLTKSFDAGVVTFEADLAENIARGDENYLSLLDAADAYAERNGLDLPDEPEARVIPADPECLTHPLHDLDLAQAGVTSIVWATGYAVDFSWLNVNAFDEKGKPKHQRGVSKEPGIYFLGLPWLSRRGSAFIWGVWHDARHIADHIVTQRKYLAYYDESQRHPQCRDAQSGDSIESVENTPAGSRVHKVSEMGVN</sequence>
<evidence type="ECO:0000256" key="2">
    <source>
        <dbReference type="SAM" id="MobiDB-lite"/>
    </source>
</evidence>
<accession>A0A9N8S183</accession>
<evidence type="ECO:0000313" key="3">
    <source>
        <dbReference type="EMBL" id="CAG4927348.1"/>
    </source>
</evidence>
<feature type="compositionally biased region" description="Polar residues" evidence="2">
    <location>
        <begin position="430"/>
        <end position="442"/>
    </location>
</feature>
<reference evidence="3" key="1">
    <citation type="submission" date="2021-04" db="EMBL/GenBank/DDBJ databases">
        <authorList>
            <person name="Vanwijnsberghe S."/>
        </authorList>
    </citation>
    <scope>NUCLEOTIDE SEQUENCE</scope>
    <source>
        <strain evidence="3">LMG 31841</strain>
    </source>
</reference>
<dbReference type="GO" id="GO:0004497">
    <property type="term" value="F:monooxygenase activity"/>
    <property type="evidence" value="ECO:0007669"/>
    <property type="project" value="TreeGrafter"/>
</dbReference>
<dbReference type="InterPro" id="IPR050982">
    <property type="entry name" value="Auxin_biosynth/cation_transpt"/>
</dbReference>
<dbReference type="GO" id="GO:0050660">
    <property type="term" value="F:flavin adenine dinucleotide binding"/>
    <property type="evidence" value="ECO:0007669"/>
    <property type="project" value="TreeGrafter"/>
</dbReference>
<dbReference type="SUPFAM" id="SSF51905">
    <property type="entry name" value="FAD/NAD(P)-binding domain"/>
    <property type="match status" value="2"/>
</dbReference>
<dbReference type="AlphaFoldDB" id="A0A9N8S183"/>
<dbReference type="PANTHER" id="PTHR43539:SF78">
    <property type="entry name" value="FLAVIN-CONTAINING MONOOXYGENASE"/>
    <property type="match status" value="1"/>
</dbReference>
<dbReference type="InterPro" id="IPR036188">
    <property type="entry name" value="FAD/NAD-bd_sf"/>
</dbReference>
<protein>
    <recommendedName>
        <fullName evidence="5">FAD-dependent oxidoreductase</fullName>
    </recommendedName>
</protein>
<organism evidence="3 4">
    <name type="scientific">Paraburkholderia saeva</name>
    <dbReference type="NCBI Taxonomy" id="2777537"/>
    <lineage>
        <taxon>Bacteria</taxon>
        <taxon>Pseudomonadati</taxon>
        <taxon>Pseudomonadota</taxon>
        <taxon>Betaproteobacteria</taxon>
        <taxon>Burkholderiales</taxon>
        <taxon>Burkholderiaceae</taxon>
        <taxon>Paraburkholderia</taxon>
    </lineage>
</organism>
<proteinExistence type="predicted"/>
<evidence type="ECO:0000313" key="4">
    <source>
        <dbReference type="Proteomes" id="UP000789704"/>
    </source>
</evidence>
<dbReference type="Proteomes" id="UP000789704">
    <property type="component" value="Unassembled WGS sequence"/>
</dbReference>
<dbReference type="PRINTS" id="PR00368">
    <property type="entry name" value="FADPNR"/>
</dbReference>
<gene>
    <name evidence="3" type="ORF">LMG31841_05681</name>
</gene>
<comment type="caution">
    <text evidence="3">The sequence shown here is derived from an EMBL/GenBank/DDBJ whole genome shotgun (WGS) entry which is preliminary data.</text>
</comment>
<evidence type="ECO:0000256" key="1">
    <source>
        <dbReference type="ARBA" id="ARBA00023002"/>
    </source>
</evidence>
<dbReference type="PRINTS" id="PR00411">
    <property type="entry name" value="PNDRDTASEI"/>
</dbReference>
<dbReference type="PANTHER" id="PTHR43539">
    <property type="entry name" value="FLAVIN-BINDING MONOOXYGENASE-LIKE PROTEIN (AFU_ORTHOLOGUE AFUA_4G09220)"/>
    <property type="match status" value="1"/>
</dbReference>
<dbReference type="EMBL" id="CAJQZC010000018">
    <property type="protein sequence ID" value="CAG4927348.1"/>
    <property type="molecule type" value="Genomic_DNA"/>
</dbReference>
<feature type="region of interest" description="Disordered" evidence="2">
    <location>
        <begin position="424"/>
        <end position="455"/>
    </location>
</feature>
<evidence type="ECO:0008006" key="5">
    <source>
        <dbReference type="Google" id="ProtNLM"/>
    </source>
</evidence>
<dbReference type="Gene3D" id="3.50.50.60">
    <property type="entry name" value="FAD/NAD(P)-binding domain"/>
    <property type="match status" value="2"/>
</dbReference>
<keyword evidence="4" id="KW-1185">Reference proteome</keyword>
<dbReference type="RefSeq" id="WP_228883863.1">
    <property type="nucleotide sequence ID" value="NZ_CAJQYX010000028.1"/>
</dbReference>
<keyword evidence="1" id="KW-0560">Oxidoreductase</keyword>
<dbReference type="Pfam" id="PF13738">
    <property type="entry name" value="Pyr_redox_3"/>
    <property type="match status" value="1"/>
</dbReference>